<gene>
    <name evidence="5" type="ORF">C1881_09115</name>
</gene>
<dbReference type="InterPro" id="IPR051312">
    <property type="entry name" value="Diverse_Substr_Oxidored"/>
</dbReference>
<keyword evidence="2" id="KW-0274">FAD</keyword>
<dbReference type="SMART" id="SM01092">
    <property type="entry name" value="CO_deh_flav_C"/>
    <property type="match status" value="1"/>
</dbReference>
<keyword evidence="3" id="KW-0560">Oxidoreductase</keyword>
<evidence type="ECO:0000256" key="2">
    <source>
        <dbReference type="ARBA" id="ARBA00022827"/>
    </source>
</evidence>
<proteinExistence type="predicted"/>
<evidence type="ECO:0000256" key="3">
    <source>
        <dbReference type="ARBA" id="ARBA00023002"/>
    </source>
</evidence>
<dbReference type="GO" id="GO:0071949">
    <property type="term" value="F:FAD binding"/>
    <property type="evidence" value="ECO:0007669"/>
    <property type="project" value="InterPro"/>
</dbReference>
<name>A0A369L982_9ACTN</name>
<dbReference type="Pfam" id="PF03450">
    <property type="entry name" value="CO_deh_flav_C"/>
    <property type="match status" value="1"/>
</dbReference>
<dbReference type="AlphaFoldDB" id="A0A369L982"/>
<dbReference type="SUPFAM" id="SSF55447">
    <property type="entry name" value="CO dehydrogenase flavoprotein C-terminal domain-like"/>
    <property type="match status" value="1"/>
</dbReference>
<dbReference type="Proteomes" id="UP000253975">
    <property type="component" value="Unassembled WGS sequence"/>
</dbReference>
<dbReference type="SUPFAM" id="SSF56176">
    <property type="entry name" value="FAD-binding/transporter-associated domain-like"/>
    <property type="match status" value="1"/>
</dbReference>
<dbReference type="Gene3D" id="3.30.390.50">
    <property type="entry name" value="CO dehydrogenase flavoprotein, C-terminal domain"/>
    <property type="match status" value="1"/>
</dbReference>
<protein>
    <recommendedName>
        <fullName evidence="4">FAD-binding PCMH-type domain-containing protein</fullName>
    </recommendedName>
</protein>
<evidence type="ECO:0000313" key="6">
    <source>
        <dbReference type="Proteomes" id="UP000253975"/>
    </source>
</evidence>
<dbReference type="InterPro" id="IPR016169">
    <property type="entry name" value="FAD-bd_PCMH_sub2"/>
</dbReference>
<evidence type="ECO:0000259" key="4">
    <source>
        <dbReference type="PROSITE" id="PS51387"/>
    </source>
</evidence>
<accession>A0A369L982</accession>
<dbReference type="InterPro" id="IPR016166">
    <property type="entry name" value="FAD-bd_PCMH"/>
</dbReference>
<dbReference type="InterPro" id="IPR036683">
    <property type="entry name" value="CO_DH_flav_C_dom_sf"/>
</dbReference>
<sequence>MITFQKYERPQTLDEAWELNQKKRNRIVAGTMWMKMGTHSFGTAIDLCDLGLNQIEETDEEFRIGAMATLRQMEKHPGLAAYSCGAVEAAFKDIVGVQFRNGATLGGSLWRRMGFSDILTVFLAMDSYVELYKGGIVPLEEFARMPYDKDVLVRLVVKKQPGAFSYQAVRKQRTDIPSLNCAAAQVAGEWRIVVGSRPARAVVLRDERGLLAGGITEESAAAFADYAAGAVTVSGNMWGSVEYRRALVPVLTRRALLALKEVQ</sequence>
<evidence type="ECO:0000313" key="5">
    <source>
        <dbReference type="EMBL" id="RDB55622.1"/>
    </source>
</evidence>
<keyword evidence="1" id="KW-0285">Flavoprotein</keyword>
<reference evidence="5 6" key="1">
    <citation type="journal article" date="2018" name="Elife">
        <title>Discovery and characterization of a prevalent human gut bacterial enzyme sufficient for the inactivation of a family of plant toxins.</title>
        <authorList>
            <person name="Koppel N."/>
            <person name="Bisanz J.E."/>
            <person name="Pandelia M.E."/>
            <person name="Turnbaugh P.J."/>
            <person name="Balskus E.P."/>
        </authorList>
    </citation>
    <scope>NUCLEOTIDE SEQUENCE [LARGE SCALE GENOMIC DNA]</scope>
    <source>
        <strain evidence="5 6">OB21 GAM31</strain>
    </source>
</reference>
<dbReference type="EMBL" id="PPTO01000018">
    <property type="protein sequence ID" value="RDB55622.1"/>
    <property type="molecule type" value="Genomic_DNA"/>
</dbReference>
<dbReference type="PANTHER" id="PTHR42659:SF2">
    <property type="entry name" value="XANTHINE DEHYDROGENASE SUBUNIT C-RELATED"/>
    <property type="match status" value="1"/>
</dbReference>
<dbReference type="Gene3D" id="3.30.465.10">
    <property type="match status" value="1"/>
</dbReference>
<feature type="domain" description="FAD-binding PCMH-type" evidence="4">
    <location>
        <begin position="1"/>
        <end position="162"/>
    </location>
</feature>
<dbReference type="InterPro" id="IPR002346">
    <property type="entry name" value="Mopterin_DH_FAD-bd"/>
</dbReference>
<dbReference type="GO" id="GO:0016491">
    <property type="term" value="F:oxidoreductase activity"/>
    <property type="evidence" value="ECO:0007669"/>
    <property type="project" value="UniProtKB-KW"/>
</dbReference>
<dbReference type="InterPro" id="IPR036318">
    <property type="entry name" value="FAD-bd_PCMH-like_sf"/>
</dbReference>
<comment type="caution">
    <text evidence="5">The sequence shown here is derived from an EMBL/GenBank/DDBJ whole genome shotgun (WGS) entry which is preliminary data.</text>
</comment>
<evidence type="ECO:0000256" key="1">
    <source>
        <dbReference type="ARBA" id="ARBA00022630"/>
    </source>
</evidence>
<dbReference type="PROSITE" id="PS51387">
    <property type="entry name" value="FAD_PCMH"/>
    <property type="match status" value="1"/>
</dbReference>
<dbReference type="PANTHER" id="PTHR42659">
    <property type="entry name" value="XANTHINE DEHYDROGENASE SUBUNIT C-RELATED"/>
    <property type="match status" value="1"/>
</dbReference>
<organism evidence="5 6">
    <name type="scientific">Slackia isoflavoniconvertens</name>
    <dbReference type="NCBI Taxonomy" id="572010"/>
    <lineage>
        <taxon>Bacteria</taxon>
        <taxon>Bacillati</taxon>
        <taxon>Actinomycetota</taxon>
        <taxon>Coriobacteriia</taxon>
        <taxon>Eggerthellales</taxon>
        <taxon>Eggerthellaceae</taxon>
        <taxon>Slackia</taxon>
    </lineage>
</organism>
<dbReference type="InterPro" id="IPR005107">
    <property type="entry name" value="CO_DH_flav_C"/>
</dbReference>
<dbReference type="Pfam" id="PF00941">
    <property type="entry name" value="FAD_binding_5"/>
    <property type="match status" value="1"/>
</dbReference>